<dbReference type="Proteomes" id="UP000006039">
    <property type="component" value="Unassembled WGS sequence"/>
</dbReference>
<proteinExistence type="predicted"/>
<feature type="compositionally biased region" description="Basic and acidic residues" evidence="1">
    <location>
        <begin position="86"/>
        <end position="97"/>
    </location>
</feature>
<feature type="region of interest" description="Disordered" evidence="1">
    <location>
        <begin position="70"/>
        <end position="115"/>
    </location>
</feature>
<sequence>MSGPPPDKFAKCMHCQAILYASTEDCIVCVANPWQICGNLVCGRLPPVKHNPVPKKIPGQSSINKNLWIGHGEHQEKKRQRNAKKKGGDAEEVKETADDPTDANEEVCVFGDMDP</sequence>
<protein>
    <submittedName>
        <fullName evidence="2 3">Uncharacterized protein</fullName>
    </submittedName>
</protein>
<name>J3PHD1_GAET3</name>
<keyword evidence="4" id="KW-1185">Reference proteome</keyword>
<dbReference type="eggNOG" id="ENOG502RNC0">
    <property type="taxonomic scope" value="Eukaryota"/>
</dbReference>
<evidence type="ECO:0000313" key="2">
    <source>
        <dbReference type="EMBL" id="EJT69291.1"/>
    </source>
</evidence>
<dbReference type="OrthoDB" id="10497992at2759"/>
<gene>
    <name evidence="3" type="primary">20353368</name>
    <name evidence="2" type="ORF">GGTG_12910</name>
</gene>
<reference evidence="4" key="1">
    <citation type="submission" date="2010-07" db="EMBL/GenBank/DDBJ databases">
        <title>The genome sequence of Gaeumannomyces graminis var. tritici strain R3-111a-1.</title>
        <authorList>
            <consortium name="The Broad Institute Genome Sequencing Platform"/>
            <person name="Ma L.-J."/>
            <person name="Dead R."/>
            <person name="Young S."/>
            <person name="Zeng Q."/>
            <person name="Koehrsen M."/>
            <person name="Alvarado L."/>
            <person name="Berlin A."/>
            <person name="Chapman S.B."/>
            <person name="Chen Z."/>
            <person name="Freedman E."/>
            <person name="Gellesch M."/>
            <person name="Goldberg J."/>
            <person name="Griggs A."/>
            <person name="Gujja S."/>
            <person name="Heilman E.R."/>
            <person name="Heiman D."/>
            <person name="Hepburn T."/>
            <person name="Howarth C."/>
            <person name="Jen D."/>
            <person name="Larson L."/>
            <person name="Mehta T."/>
            <person name="Neiman D."/>
            <person name="Pearson M."/>
            <person name="Roberts A."/>
            <person name="Saif S."/>
            <person name="Shea T."/>
            <person name="Shenoy N."/>
            <person name="Sisk P."/>
            <person name="Stolte C."/>
            <person name="Sykes S."/>
            <person name="Walk T."/>
            <person name="White J."/>
            <person name="Yandava C."/>
            <person name="Haas B."/>
            <person name="Nusbaum C."/>
            <person name="Birren B."/>
        </authorList>
    </citation>
    <scope>NUCLEOTIDE SEQUENCE [LARGE SCALE GENOMIC DNA]</scope>
    <source>
        <strain evidence="4">R3-111a-1</strain>
    </source>
</reference>
<dbReference type="EMBL" id="GL385404">
    <property type="protein sequence ID" value="EJT69291.1"/>
    <property type="molecule type" value="Genomic_DNA"/>
</dbReference>
<reference evidence="3" key="5">
    <citation type="submission" date="2018-04" db="UniProtKB">
        <authorList>
            <consortium name="EnsemblFungi"/>
        </authorList>
    </citation>
    <scope>IDENTIFICATION</scope>
    <source>
        <strain evidence="3">R3-111a-1</strain>
    </source>
</reference>
<evidence type="ECO:0000313" key="4">
    <source>
        <dbReference type="Proteomes" id="UP000006039"/>
    </source>
</evidence>
<dbReference type="HOGENOM" id="CLU_2109194_0_0_1"/>
<dbReference type="AlphaFoldDB" id="J3PHD1"/>
<dbReference type="EnsemblFungi" id="EJT69291">
    <property type="protein sequence ID" value="EJT69291"/>
    <property type="gene ID" value="GGTG_12910"/>
</dbReference>
<dbReference type="RefSeq" id="XP_009229076.1">
    <property type="nucleotide sequence ID" value="XM_009230812.1"/>
</dbReference>
<reference evidence="2" key="3">
    <citation type="submission" date="2010-09" db="EMBL/GenBank/DDBJ databases">
        <title>Annotation of Gaeumannomyces graminis var. tritici R3-111a-1.</title>
        <authorList>
            <consortium name="The Broad Institute Genome Sequencing Platform"/>
            <person name="Ma L.-J."/>
            <person name="Dead R."/>
            <person name="Young S.K."/>
            <person name="Zeng Q."/>
            <person name="Gargeya S."/>
            <person name="Fitzgerald M."/>
            <person name="Haas B."/>
            <person name="Abouelleil A."/>
            <person name="Alvarado L."/>
            <person name="Arachchi H.M."/>
            <person name="Berlin A."/>
            <person name="Brown A."/>
            <person name="Chapman S.B."/>
            <person name="Chen Z."/>
            <person name="Dunbar C."/>
            <person name="Freedman E."/>
            <person name="Gearin G."/>
            <person name="Gellesch M."/>
            <person name="Goldberg J."/>
            <person name="Griggs A."/>
            <person name="Gujja S."/>
            <person name="Heiman D."/>
            <person name="Howarth C."/>
            <person name="Larson L."/>
            <person name="Lui A."/>
            <person name="MacDonald P.J.P."/>
            <person name="Mehta T."/>
            <person name="Montmayeur A."/>
            <person name="Murphy C."/>
            <person name="Neiman D."/>
            <person name="Pearson M."/>
            <person name="Priest M."/>
            <person name="Roberts A."/>
            <person name="Saif S."/>
            <person name="Shea T."/>
            <person name="Shenoy N."/>
            <person name="Sisk P."/>
            <person name="Stolte C."/>
            <person name="Sykes S."/>
            <person name="Yandava C."/>
            <person name="Wortman J."/>
            <person name="Nusbaum C."/>
            <person name="Birren B."/>
        </authorList>
    </citation>
    <scope>NUCLEOTIDE SEQUENCE</scope>
    <source>
        <strain evidence="2">R3-111a-1</strain>
    </source>
</reference>
<reference evidence="2" key="2">
    <citation type="submission" date="2010-07" db="EMBL/GenBank/DDBJ databases">
        <authorList>
            <consortium name="The Broad Institute Genome Sequencing Platform"/>
            <consortium name="Broad Institute Genome Sequencing Center for Infectious Disease"/>
            <person name="Ma L.-J."/>
            <person name="Dead R."/>
            <person name="Young S."/>
            <person name="Zeng Q."/>
            <person name="Koehrsen M."/>
            <person name="Alvarado L."/>
            <person name="Berlin A."/>
            <person name="Chapman S.B."/>
            <person name="Chen Z."/>
            <person name="Freedman E."/>
            <person name="Gellesch M."/>
            <person name="Goldberg J."/>
            <person name="Griggs A."/>
            <person name="Gujja S."/>
            <person name="Heilman E.R."/>
            <person name="Heiman D."/>
            <person name="Hepburn T."/>
            <person name="Howarth C."/>
            <person name="Jen D."/>
            <person name="Larson L."/>
            <person name="Mehta T."/>
            <person name="Neiman D."/>
            <person name="Pearson M."/>
            <person name="Roberts A."/>
            <person name="Saif S."/>
            <person name="Shea T."/>
            <person name="Shenoy N."/>
            <person name="Sisk P."/>
            <person name="Stolte C."/>
            <person name="Sykes S."/>
            <person name="Walk T."/>
            <person name="White J."/>
            <person name="Yandava C."/>
            <person name="Haas B."/>
            <person name="Nusbaum C."/>
            <person name="Birren B."/>
        </authorList>
    </citation>
    <scope>NUCLEOTIDE SEQUENCE</scope>
    <source>
        <strain evidence="2">R3-111a-1</strain>
    </source>
</reference>
<accession>J3PHD1</accession>
<reference evidence="3" key="4">
    <citation type="journal article" date="2015" name="G3 (Bethesda)">
        <title>Genome sequences of three phytopathogenic species of the Magnaporthaceae family of fungi.</title>
        <authorList>
            <person name="Okagaki L.H."/>
            <person name="Nunes C.C."/>
            <person name="Sailsbery J."/>
            <person name="Clay B."/>
            <person name="Brown D."/>
            <person name="John T."/>
            <person name="Oh Y."/>
            <person name="Young N."/>
            <person name="Fitzgerald M."/>
            <person name="Haas B.J."/>
            <person name="Zeng Q."/>
            <person name="Young S."/>
            <person name="Adiconis X."/>
            <person name="Fan L."/>
            <person name="Levin J.Z."/>
            <person name="Mitchell T.K."/>
            <person name="Okubara P.A."/>
            <person name="Farman M.L."/>
            <person name="Kohn L.M."/>
            <person name="Birren B."/>
            <person name="Ma L.-J."/>
            <person name="Dean R.A."/>
        </authorList>
    </citation>
    <scope>NUCLEOTIDE SEQUENCE</scope>
    <source>
        <strain evidence="3">R3-111a-1</strain>
    </source>
</reference>
<evidence type="ECO:0000313" key="3">
    <source>
        <dbReference type="EnsemblFungi" id="EJT69291"/>
    </source>
</evidence>
<dbReference type="GeneID" id="20353368"/>
<evidence type="ECO:0000256" key="1">
    <source>
        <dbReference type="SAM" id="MobiDB-lite"/>
    </source>
</evidence>
<dbReference type="VEuPathDB" id="FungiDB:GGTG_12910"/>
<organism evidence="2">
    <name type="scientific">Gaeumannomyces tritici (strain R3-111a-1)</name>
    <name type="common">Wheat and barley take-all root rot fungus</name>
    <name type="synonym">Gaeumannomyces graminis var. tritici</name>
    <dbReference type="NCBI Taxonomy" id="644352"/>
    <lineage>
        <taxon>Eukaryota</taxon>
        <taxon>Fungi</taxon>
        <taxon>Dikarya</taxon>
        <taxon>Ascomycota</taxon>
        <taxon>Pezizomycotina</taxon>
        <taxon>Sordariomycetes</taxon>
        <taxon>Sordariomycetidae</taxon>
        <taxon>Magnaporthales</taxon>
        <taxon>Magnaporthaceae</taxon>
        <taxon>Gaeumannomyces</taxon>
    </lineage>
</organism>